<gene>
    <name evidence="2" type="ORF">B0A52_01456</name>
</gene>
<proteinExistence type="predicted"/>
<feature type="compositionally biased region" description="Polar residues" evidence="1">
    <location>
        <begin position="435"/>
        <end position="455"/>
    </location>
</feature>
<dbReference type="AlphaFoldDB" id="A0A438NF55"/>
<feature type="region of interest" description="Disordered" evidence="1">
    <location>
        <begin position="190"/>
        <end position="282"/>
    </location>
</feature>
<evidence type="ECO:0000313" key="3">
    <source>
        <dbReference type="Proteomes" id="UP000288859"/>
    </source>
</evidence>
<feature type="region of interest" description="Disordered" evidence="1">
    <location>
        <begin position="52"/>
        <end position="89"/>
    </location>
</feature>
<evidence type="ECO:0000313" key="2">
    <source>
        <dbReference type="EMBL" id="RVX74331.1"/>
    </source>
</evidence>
<dbReference type="Proteomes" id="UP000288859">
    <property type="component" value="Unassembled WGS sequence"/>
</dbReference>
<feature type="region of interest" description="Disordered" evidence="1">
    <location>
        <begin position="832"/>
        <end position="934"/>
    </location>
</feature>
<feature type="compositionally biased region" description="Polar residues" evidence="1">
    <location>
        <begin position="645"/>
        <end position="659"/>
    </location>
</feature>
<accession>A0A438NF55</accession>
<feature type="compositionally biased region" description="Basic and acidic residues" evidence="1">
    <location>
        <begin position="925"/>
        <end position="934"/>
    </location>
</feature>
<feature type="compositionally biased region" description="Basic and acidic residues" evidence="1">
    <location>
        <begin position="312"/>
        <end position="325"/>
    </location>
</feature>
<feature type="compositionally biased region" description="Low complexity" evidence="1">
    <location>
        <begin position="775"/>
        <end position="791"/>
    </location>
</feature>
<feature type="compositionally biased region" description="Basic and acidic residues" evidence="1">
    <location>
        <begin position="68"/>
        <end position="84"/>
    </location>
</feature>
<dbReference type="OrthoDB" id="5404004at2759"/>
<comment type="caution">
    <text evidence="2">The sequence shown here is derived from an EMBL/GenBank/DDBJ whole genome shotgun (WGS) entry which is preliminary data.</text>
</comment>
<protein>
    <submittedName>
        <fullName evidence="2">Uncharacterized protein</fullName>
    </submittedName>
</protein>
<feature type="region of interest" description="Disordered" evidence="1">
    <location>
        <begin position="642"/>
        <end position="730"/>
    </location>
</feature>
<feature type="compositionally biased region" description="Pro residues" evidence="1">
    <location>
        <begin position="209"/>
        <end position="231"/>
    </location>
</feature>
<feature type="region of interest" description="Disordered" evidence="1">
    <location>
        <begin position="745"/>
        <end position="796"/>
    </location>
</feature>
<feature type="compositionally biased region" description="Low complexity" evidence="1">
    <location>
        <begin position="863"/>
        <end position="901"/>
    </location>
</feature>
<feature type="region of interest" description="Disordered" evidence="1">
    <location>
        <begin position="1"/>
        <end position="25"/>
    </location>
</feature>
<feature type="region of interest" description="Disordered" evidence="1">
    <location>
        <begin position="312"/>
        <end position="370"/>
    </location>
</feature>
<feature type="region of interest" description="Disordered" evidence="1">
    <location>
        <begin position="428"/>
        <end position="455"/>
    </location>
</feature>
<feature type="compositionally biased region" description="Basic and acidic residues" evidence="1">
    <location>
        <begin position="669"/>
        <end position="690"/>
    </location>
</feature>
<dbReference type="EMBL" id="NAJM01000004">
    <property type="protein sequence ID" value="RVX74331.1"/>
    <property type="molecule type" value="Genomic_DNA"/>
</dbReference>
<organism evidence="2 3">
    <name type="scientific">Exophiala mesophila</name>
    <name type="common">Black yeast-like fungus</name>
    <dbReference type="NCBI Taxonomy" id="212818"/>
    <lineage>
        <taxon>Eukaryota</taxon>
        <taxon>Fungi</taxon>
        <taxon>Dikarya</taxon>
        <taxon>Ascomycota</taxon>
        <taxon>Pezizomycotina</taxon>
        <taxon>Eurotiomycetes</taxon>
        <taxon>Chaetothyriomycetidae</taxon>
        <taxon>Chaetothyriales</taxon>
        <taxon>Herpotrichiellaceae</taxon>
        <taxon>Exophiala</taxon>
    </lineage>
</organism>
<name>A0A438NF55_EXOME</name>
<feature type="compositionally biased region" description="Basic and acidic residues" evidence="1">
    <location>
        <begin position="714"/>
        <end position="727"/>
    </location>
</feature>
<feature type="compositionally biased region" description="Low complexity" evidence="1">
    <location>
        <begin position="250"/>
        <end position="262"/>
    </location>
</feature>
<sequence length="988" mass="107895">MPTKWLSVRKRKPVNQPSDLRHPTKTDFDFAFDEILAADSTLSIHLQPRPVDLTLRPKTSGGPGRRGGRVEALHPRPRTSDRQKPSTLRSHYATVKPNDSHVGLALVARRHPRQNLSISPQGSSPKYRYYSPGTENHLQMQSKRWKKFGVLFKNRNQSFKRDESSQGPSIGLPTGLVVLDKNPEVALSKHEFSTQQAVSIEPPEDVDAIPPPPIEKSPRLQPPPPPPPPQPTSATKSATKSGDHDNDDAVSIISSVSSSGSINKTYVRPPLPKLELDIPVPSPPFDRYSVMFRSIPANRSSSLLARRSRALDSLKSLEDSRPTTKEDEDEKVPAQAAAESLPPHRRPRGLTSPMHRPTPSKYSLFPTASPAPAKILNNQASTAAPPQANTLQLKRSATSPARLSPMQDHFSNIKPEPLQPRRFIPTEALVDSPDDNTASTTKSNPWSADHSLQSSVSSNTTVDDIFFDIKSFRDSKGVEDGNFVMTRPDSVAVELCRTRSKGSAQAPRPRINRGPPPTLTLNYSSLAESSIFAPKTRTTQTSAATTKHTSVNTAYFEEAIAAVERLTSPTTAEDSAQVKISPLNLASLGSPITAMNLLEDRSHHKTPEESHLGLRIGGKSHFEVGRTIPSPVVEVKEDVSPKVGYNQSPQPSVTLSLPKQPTPQPPSEAEPKKVAPARREVIKRLDRPCDDSPTLPQGPPFSRRNFVASPLSPTEDRPPPVPEKDAKFIPISRFAAKGTINAVERTIQPHKTHFRNESRNLAPINTSVRGKDQQPTSSTAGSAHTGSPASGIPKSSLQGLEITVPPSRPNPVALNPVSSSDMVAVARTVSLSRKRSTHVQIPAGGGAGGLAAIRQRAKRSETHPQAAAATATATLQKHQHQHQQSLQHQHTHQHQASSSISSHRRSGSRSNFFGHRRARSGSRSQSKDKIRIAKREVPIAETKEKEKAMIKEARKWEILEKKSYSPMVIPAERGHRPGLSVGLVVENT</sequence>
<evidence type="ECO:0000256" key="1">
    <source>
        <dbReference type="SAM" id="MobiDB-lite"/>
    </source>
</evidence>
<reference evidence="2 3" key="1">
    <citation type="submission" date="2017-03" db="EMBL/GenBank/DDBJ databases">
        <title>Genomes of endolithic fungi from Antarctica.</title>
        <authorList>
            <person name="Coleine C."/>
            <person name="Masonjones S."/>
            <person name="Stajich J.E."/>
        </authorList>
    </citation>
    <scope>NUCLEOTIDE SEQUENCE [LARGE SCALE GENOMIC DNA]</scope>
    <source>
        <strain evidence="2 3">CCFEE 6314</strain>
    </source>
</reference>